<dbReference type="GO" id="GO:0047325">
    <property type="term" value="F:inositol-3,4,5,6-tetrakisphosphate 1-kinase activity"/>
    <property type="evidence" value="ECO:0007669"/>
    <property type="project" value="InterPro"/>
</dbReference>
<feature type="domain" description="Inositol-tetrakisphosphate 1-kinase N-terminal" evidence="10">
    <location>
        <begin position="10"/>
        <end position="75"/>
    </location>
</feature>
<dbReference type="Pfam" id="PF05770">
    <property type="entry name" value="Ins134_P3_kin"/>
    <property type="match status" value="2"/>
</dbReference>
<feature type="domain" description="Inositol 1,3,4-trisphosphate 5/6-kinase ATP-grasp" evidence="9">
    <location>
        <begin position="124"/>
        <end position="146"/>
    </location>
</feature>
<keyword evidence="5" id="KW-0547">Nucleotide-binding</keyword>
<dbReference type="GO" id="GO:0000287">
    <property type="term" value="F:magnesium ion binding"/>
    <property type="evidence" value="ECO:0007669"/>
    <property type="project" value="InterPro"/>
</dbReference>
<name>A0A4P9XS44_9FUNG</name>
<proteinExistence type="inferred from homology"/>
<sequence>MTDSTVTRRIAYIMSEKKKGHTNMPALLAEGSRRGLEFVELDVDRPIAEQLPFLGILHKEFARAHPKVPFIDPLDSLTTLMDREATFYMLDKCRQQITHCMSLLWSPKDVGLPGSGKGAAAGSMVIQEPMLLQEFVNHGGIIFKVQRIPKAFVDPVQKATDAPDASVYPGFDPYVPAQVWQARERSLDQDRDVRLFGFDIIIDTATGDYYVIDVNYFPSYSGESTFQAVLCDIVERAL</sequence>
<dbReference type="GO" id="GO:0052725">
    <property type="term" value="F:inositol-1,3,4-trisphosphate 6-kinase activity"/>
    <property type="evidence" value="ECO:0007669"/>
    <property type="project" value="InterPro"/>
</dbReference>
<evidence type="ECO:0000256" key="1">
    <source>
        <dbReference type="ARBA" id="ARBA00001946"/>
    </source>
</evidence>
<reference evidence="12" key="1">
    <citation type="journal article" date="2018" name="Nat. Microbiol.">
        <title>Leveraging single-cell genomics to expand the fungal tree of life.</title>
        <authorList>
            <person name="Ahrendt S.R."/>
            <person name="Quandt C.A."/>
            <person name="Ciobanu D."/>
            <person name="Clum A."/>
            <person name="Salamov A."/>
            <person name="Andreopoulos B."/>
            <person name="Cheng J.F."/>
            <person name="Woyke T."/>
            <person name="Pelin A."/>
            <person name="Henrissat B."/>
            <person name="Reynolds N.K."/>
            <person name="Benny G.L."/>
            <person name="Smith M.E."/>
            <person name="James T.Y."/>
            <person name="Grigoriev I.V."/>
        </authorList>
    </citation>
    <scope>NUCLEOTIDE SEQUENCE [LARGE SCALE GENOMIC DNA]</scope>
    <source>
        <strain evidence="12">RSA 1356</strain>
    </source>
</reference>
<dbReference type="EMBL" id="KZ992631">
    <property type="protein sequence ID" value="RKP08160.1"/>
    <property type="molecule type" value="Genomic_DNA"/>
</dbReference>
<evidence type="ECO:0000256" key="2">
    <source>
        <dbReference type="ARBA" id="ARBA00009601"/>
    </source>
</evidence>
<dbReference type="GO" id="GO:0032957">
    <property type="term" value="P:inositol trisphosphate metabolic process"/>
    <property type="evidence" value="ECO:0007669"/>
    <property type="project" value="InterPro"/>
</dbReference>
<accession>A0A4P9XS44</accession>
<dbReference type="Proteomes" id="UP000271241">
    <property type="component" value="Unassembled WGS sequence"/>
</dbReference>
<evidence type="ECO:0000256" key="3">
    <source>
        <dbReference type="ARBA" id="ARBA00022679"/>
    </source>
</evidence>
<evidence type="ECO:0000313" key="12">
    <source>
        <dbReference type="Proteomes" id="UP000271241"/>
    </source>
</evidence>
<comment type="cofactor">
    <cofactor evidence="1">
        <name>Mg(2+)</name>
        <dbReference type="ChEBI" id="CHEBI:18420"/>
    </cofactor>
</comment>
<keyword evidence="12" id="KW-1185">Reference proteome</keyword>
<evidence type="ECO:0000256" key="6">
    <source>
        <dbReference type="ARBA" id="ARBA00022777"/>
    </source>
</evidence>
<dbReference type="PANTHER" id="PTHR14217">
    <property type="entry name" value="INOSITOL-TETRAKISPHOSPHATE 1-KINASE"/>
    <property type="match status" value="1"/>
</dbReference>
<dbReference type="GO" id="GO:0005524">
    <property type="term" value="F:ATP binding"/>
    <property type="evidence" value="ECO:0007669"/>
    <property type="project" value="UniProtKB-KW"/>
</dbReference>
<dbReference type="Gene3D" id="3.40.50.11370">
    <property type="match status" value="1"/>
</dbReference>
<dbReference type="InterPro" id="IPR008656">
    <property type="entry name" value="Inositol_tetrakis-P_1-kinase"/>
</dbReference>
<dbReference type="InterPro" id="IPR041429">
    <property type="entry name" value="ITPK1_N"/>
</dbReference>
<evidence type="ECO:0000259" key="10">
    <source>
        <dbReference type="Pfam" id="PF17927"/>
    </source>
</evidence>
<keyword evidence="6" id="KW-0418">Kinase</keyword>
<dbReference type="SUPFAM" id="SSF56059">
    <property type="entry name" value="Glutathione synthetase ATP-binding domain-like"/>
    <property type="match status" value="1"/>
</dbReference>
<dbReference type="Gene3D" id="3.30.470.20">
    <property type="entry name" value="ATP-grasp fold, B domain"/>
    <property type="match status" value="1"/>
</dbReference>
<gene>
    <name evidence="11" type="ORF">THASP1DRAFT_23806</name>
</gene>
<keyword evidence="4" id="KW-0479">Metal-binding</keyword>
<dbReference type="AlphaFoldDB" id="A0A4P9XS44"/>
<evidence type="ECO:0000259" key="9">
    <source>
        <dbReference type="Pfam" id="PF05770"/>
    </source>
</evidence>
<organism evidence="11 12">
    <name type="scientific">Thamnocephalis sphaerospora</name>
    <dbReference type="NCBI Taxonomy" id="78915"/>
    <lineage>
        <taxon>Eukaryota</taxon>
        <taxon>Fungi</taxon>
        <taxon>Fungi incertae sedis</taxon>
        <taxon>Zoopagomycota</taxon>
        <taxon>Zoopagomycotina</taxon>
        <taxon>Zoopagomycetes</taxon>
        <taxon>Zoopagales</taxon>
        <taxon>Sigmoideomycetaceae</taxon>
        <taxon>Thamnocephalis</taxon>
    </lineage>
</organism>
<dbReference type="Pfam" id="PF17927">
    <property type="entry name" value="Ins134_P3_kin_N"/>
    <property type="match status" value="1"/>
</dbReference>
<dbReference type="GO" id="GO:0005737">
    <property type="term" value="C:cytoplasm"/>
    <property type="evidence" value="ECO:0007669"/>
    <property type="project" value="TreeGrafter"/>
</dbReference>
<dbReference type="STRING" id="78915.A0A4P9XS44"/>
<keyword evidence="3" id="KW-0808">Transferase</keyword>
<evidence type="ECO:0000256" key="4">
    <source>
        <dbReference type="ARBA" id="ARBA00022723"/>
    </source>
</evidence>
<keyword evidence="7" id="KW-0067">ATP-binding</keyword>
<dbReference type="GO" id="GO:0052726">
    <property type="term" value="F:inositol-1,3,4-trisphosphate 5-kinase activity"/>
    <property type="evidence" value="ECO:0007669"/>
    <property type="project" value="InterPro"/>
</dbReference>
<evidence type="ECO:0000256" key="7">
    <source>
        <dbReference type="ARBA" id="ARBA00022840"/>
    </source>
</evidence>
<comment type="similarity">
    <text evidence="2">Belongs to the ITPK1 family.</text>
</comment>
<protein>
    <submittedName>
        <fullName evidence="11">Uncharacterized protein</fullName>
    </submittedName>
</protein>
<dbReference type="PANTHER" id="PTHR14217:SF1">
    <property type="entry name" value="INOSITOL-TETRAKISPHOSPHATE 1-KINASE"/>
    <property type="match status" value="1"/>
</dbReference>
<evidence type="ECO:0000256" key="5">
    <source>
        <dbReference type="ARBA" id="ARBA00022741"/>
    </source>
</evidence>
<evidence type="ECO:0000256" key="8">
    <source>
        <dbReference type="ARBA" id="ARBA00022842"/>
    </source>
</evidence>
<dbReference type="OrthoDB" id="25308at2759"/>
<feature type="domain" description="Inositol 1,3,4-trisphosphate 5/6-kinase ATP-grasp" evidence="9">
    <location>
        <begin position="179"/>
        <end position="233"/>
    </location>
</feature>
<dbReference type="InterPro" id="IPR040464">
    <property type="entry name" value="InsP(3)kin_ATP-grasp"/>
</dbReference>
<keyword evidence="8" id="KW-0460">Magnesium</keyword>
<evidence type="ECO:0000313" key="11">
    <source>
        <dbReference type="EMBL" id="RKP08160.1"/>
    </source>
</evidence>